<organism evidence="3 4">
    <name type="scientific">Candidatus Magasanikbacteria bacterium RIFCSPHIGHO2_01_FULL_47_8</name>
    <dbReference type="NCBI Taxonomy" id="1798673"/>
    <lineage>
        <taxon>Bacteria</taxon>
        <taxon>Candidatus Magasanikiibacteriota</taxon>
    </lineage>
</organism>
<feature type="domain" description="Glutamate/phenylalanine/leucine/valine/L-tryptophan dehydrogenase C-terminal" evidence="2">
    <location>
        <begin position="62"/>
        <end position="280"/>
    </location>
</feature>
<dbReference type="SMART" id="SM00839">
    <property type="entry name" value="ELFV_dehydrog"/>
    <property type="match status" value="1"/>
</dbReference>
<evidence type="ECO:0000313" key="4">
    <source>
        <dbReference type="Proteomes" id="UP000177953"/>
    </source>
</evidence>
<dbReference type="Pfam" id="PF00208">
    <property type="entry name" value="ELFV_dehydrog"/>
    <property type="match status" value="1"/>
</dbReference>
<comment type="similarity">
    <text evidence="1">Belongs to the Glu/Leu/Phe/Val dehydrogenases family.</text>
</comment>
<gene>
    <name evidence="3" type="ORF">A2754_01270</name>
</gene>
<evidence type="ECO:0000313" key="3">
    <source>
        <dbReference type="EMBL" id="OGH69202.1"/>
    </source>
</evidence>
<evidence type="ECO:0000259" key="2">
    <source>
        <dbReference type="SMART" id="SM00839"/>
    </source>
</evidence>
<name>A0A1F6MC15_9BACT</name>
<comment type="caution">
    <text evidence="3">The sequence shown here is derived from an EMBL/GenBank/DDBJ whole genome shotgun (WGS) entry which is preliminary data.</text>
</comment>
<dbReference type="PANTHER" id="PTHR42722">
    <property type="entry name" value="LEUCINE DEHYDROGENASE"/>
    <property type="match status" value="1"/>
</dbReference>
<dbReference type="PANTHER" id="PTHR42722:SF1">
    <property type="entry name" value="VALINE DEHYDROGENASE"/>
    <property type="match status" value="1"/>
</dbReference>
<accession>A0A1F6MC15</accession>
<dbReference type="InterPro" id="IPR016211">
    <property type="entry name" value="Glu/Phe/Leu/Val/Trp_DH_bac/arc"/>
</dbReference>
<dbReference type="InterPro" id="IPR006096">
    <property type="entry name" value="Glu/Leu/Phe/Val/Trp_DH_C"/>
</dbReference>
<dbReference type="InterPro" id="IPR036291">
    <property type="entry name" value="NAD(P)-bd_dom_sf"/>
</dbReference>
<dbReference type="GO" id="GO:0006520">
    <property type="term" value="P:amino acid metabolic process"/>
    <property type="evidence" value="ECO:0007669"/>
    <property type="project" value="InterPro"/>
</dbReference>
<dbReference type="AlphaFoldDB" id="A0A1F6MC15"/>
<dbReference type="Gene3D" id="3.40.50.10860">
    <property type="entry name" value="Leucine Dehydrogenase, chain A, domain 1"/>
    <property type="match status" value="1"/>
</dbReference>
<sequence length="283" mass="30723">MGDPNKIKTRELLLETADAINELGGQYIGGEDMGMTVDDIEVMAERTKFISGRANRGKNGGGDPSDMTALGVFEGIKACLEFYFGIDYLNIRTLAIQGIGKVGSSLLWRLLTLADPPSVIVTDIDQSKLDALRTEASKYRVLDSKLQIIDSDRYGEIYDQDCDVFVPCSTGGIINDATINRLRASIVAGSANNQLLTPRHGELLRELGILYAPDYVINSGGVINVATELQDAGYDVASAMKTTMQIRPLLTSIFRDSDERGLPPEVIANEMAEQVLRKAGANT</sequence>
<dbReference type="SUPFAM" id="SSF53223">
    <property type="entry name" value="Aminoacid dehydrogenase-like, N-terminal domain"/>
    <property type="match status" value="1"/>
</dbReference>
<dbReference type="EMBL" id="MFPU01000058">
    <property type="protein sequence ID" value="OGH69202.1"/>
    <property type="molecule type" value="Genomic_DNA"/>
</dbReference>
<protein>
    <recommendedName>
        <fullName evidence="2">Glutamate/phenylalanine/leucine/valine/L-tryptophan dehydrogenase C-terminal domain-containing protein</fullName>
    </recommendedName>
</protein>
<proteinExistence type="inferred from homology"/>
<dbReference type="GO" id="GO:0016639">
    <property type="term" value="F:oxidoreductase activity, acting on the CH-NH2 group of donors, NAD or NADP as acceptor"/>
    <property type="evidence" value="ECO:0007669"/>
    <property type="project" value="InterPro"/>
</dbReference>
<dbReference type="Gene3D" id="3.40.50.720">
    <property type="entry name" value="NAD(P)-binding Rossmann-like Domain"/>
    <property type="match status" value="1"/>
</dbReference>
<dbReference type="SUPFAM" id="SSF51735">
    <property type="entry name" value="NAD(P)-binding Rossmann-fold domains"/>
    <property type="match status" value="1"/>
</dbReference>
<dbReference type="CDD" id="cd01075">
    <property type="entry name" value="NAD_bind_Leu_Phe_Val_DH"/>
    <property type="match status" value="1"/>
</dbReference>
<dbReference type="Proteomes" id="UP000177953">
    <property type="component" value="Unassembled WGS sequence"/>
</dbReference>
<reference evidence="3 4" key="1">
    <citation type="journal article" date="2016" name="Nat. Commun.">
        <title>Thousands of microbial genomes shed light on interconnected biogeochemical processes in an aquifer system.</title>
        <authorList>
            <person name="Anantharaman K."/>
            <person name="Brown C.T."/>
            <person name="Hug L.A."/>
            <person name="Sharon I."/>
            <person name="Castelle C.J."/>
            <person name="Probst A.J."/>
            <person name="Thomas B.C."/>
            <person name="Singh A."/>
            <person name="Wilkins M.J."/>
            <person name="Karaoz U."/>
            <person name="Brodie E.L."/>
            <person name="Williams K.H."/>
            <person name="Hubbard S.S."/>
            <person name="Banfield J.F."/>
        </authorList>
    </citation>
    <scope>NUCLEOTIDE SEQUENCE [LARGE SCALE GENOMIC DNA]</scope>
</reference>
<evidence type="ECO:0000256" key="1">
    <source>
        <dbReference type="ARBA" id="ARBA00006382"/>
    </source>
</evidence>
<dbReference type="InterPro" id="IPR046346">
    <property type="entry name" value="Aminoacid_DH-like_N_sf"/>
</dbReference>